<protein>
    <submittedName>
        <fullName evidence="1">Uncharacterized protein</fullName>
    </submittedName>
</protein>
<dbReference type="AlphaFoldDB" id="A0AAV5SDI0"/>
<evidence type="ECO:0000313" key="2">
    <source>
        <dbReference type="Proteomes" id="UP001432027"/>
    </source>
</evidence>
<feature type="non-terminal residue" evidence="1">
    <location>
        <position position="66"/>
    </location>
</feature>
<organism evidence="1 2">
    <name type="scientific">Pristionchus entomophagus</name>
    <dbReference type="NCBI Taxonomy" id="358040"/>
    <lineage>
        <taxon>Eukaryota</taxon>
        <taxon>Metazoa</taxon>
        <taxon>Ecdysozoa</taxon>
        <taxon>Nematoda</taxon>
        <taxon>Chromadorea</taxon>
        <taxon>Rhabditida</taxon>
        <taxon>Rhabditina</taxon>
        <taxon>Diplogasteromorpha</taxon>
        <taxon>Diplogasteroidea</taxon>
        <taxon>Neodiplogasteridae</taxon>
        <taxon>Pristionchus</taxon>
    </lineage>
</organism>
<reference evidence="1" key="1">
    <citation type="submission" date="2023-10" db="EMBL/GenBank/DDBJ databases">
        <title>Genome assembly of Pristionchus species.</title>
        <authorList>
            <person name="Yoshida K."/>
            <person name="Sommer R.J."/>
        </authorList>
    </citation>
    <scope>NUCLEOTIDE SEQUENCE</scope>
    <source>
        <strain evidence="1">RS0144</strain>
    </source>
</reference>
<sequence>HLEACWAGWAAAKIRAMHAAHQAGRQAQSVHDAALSDDDFGRIGSAGKAAVEELNVAHDEFLIILD</sequence>
<name>A0AAV5SDI0_9BILA</name>
<feature type="non-terminal residue" evidence="1">
    <location>
        <position position="1"/>
    </location>
</feature>
<comment type="caution">
    <text evidence="1">The sequence shown here is derived from an EMBL/GenBank/DDBJ whole genome shotgun (WGS) entry which is preliminary data.</text>
</comment>
<accession>A0AAV5SDI0</accession>
<proteinExistence type="predicted"/>
<dbReference type="EMBL" id="BTSX01000001">
    <property type="protein sequence ID" value="GMS80975.1"/>
    <property type="molecule type" value="Genomic_DNA"/>
</dbReference>
<keyword evidence="2" id="KW-1185">Reference proteome</keyword>
<evidence type="ECO:0000313" key="1">
    <source>
        <dbReference type="EMBL" id="GMS80975.1"/>
    </source>
</evidence>
<gene>
    <name evidence="1" type="ORF">PENTCL1PPCAC_3150</name>
</gene>
<dbReference type="Proteomes" id="UP001432027">
    <property type="component" value="Unassembled WGS sequence"/>
</dbReference>